<dbReference type="InterPro" id="IPR002781">
    <property type="entry name" value="TM_pro_TauE-like"/>
</dbReference>
<keyword evidence="4 5" id="KW-0472">Membrane</keyword>
<keyword evidence="2 5" id="KW-0812">Transmembrane</keyword>
<organism evidence="6 7">
    <name type="scientific">Sphaerochaeta halotolerans</name>
    <dbReference type="NCBI Taxonomy" id="2293840"/>
    <lineage>
        <taxon>Bacteria</taxon>
        <taxon>Pseudomonadati</taxon>
        <taxon>Spirochaetota</taxon>
        <taxon>Spirochaetia</taxon>
        <taxon>Spirochaetales</taxon>
        <taxon>Sphaerochaetaceae</taxon>
        <taxon>Sphaerochaeta</taxon>
    </lineage>
</organism>
<dbReference type="PANTHER" id="PTHR43701">
    <property type="entry name" value="MEMBRANE TRANSPORTER PROTEIN MJ0441-RELATED"/>
    <property type="match status" value="1"/>
</dbReference>
<evidence type="ECO:0000256" key="4">
    <source>
        <dbReference type="ARBA" id="ARBA00023136"/>
    </source>
</evidence>
<proteinExistence type="inferred from homology"/>
<reference evidence="6 7" key="2">
    <citation type="submission" date="2018-09" db="EMBL/GenBank/DDBJ databases">
        <title>Genome of Sphaerochaeta halotolerans strain 4-11.</title>
        <authorList>
            <person name="Nazina T.N."/>
            <person name="Sokolova D.S."/>
        </authorList>
    </citation>
    <scope>NUCLEOTIDE SEQUENCE [LARGE SCALE GENOMIC DNA]</scope>
    <source>
        <strain evidence="6 7">4-11</strain>
    </source>
</reference>
<feature type="transmembrane region" description="Helical" evidence="5">
    <location>
        <begin position="47"/>
        <end position="65"/>
    </location>
</feature>
<comment type="caution">
    <text evidence="6">The sequence shown here is derived from an EMBL/GenBank/DDBJ whole genome shotgun (WGS) entry which is preliminary data.</text>
</comment>
<feature type="transmembrane region" description="Helical" evidence="5">
    <location>
        <begin position="9"/>
        <end position="35"/>
    </location>
</feature>
<feature type="transmembrane region" description="Helical" evidence="5">
    <location>
        <begin position="218"/>
        <end position="240"/>
    </location>
</feature>
<feature type="transmembrane region" description="Helical" evidence="5">
    <location>
        <begin position="77"/>
        <end position="97"/>
    </location>
</feature>
<reference evidence="7" key="1">
    <citation type="submission" date="2018-08" db="EMBL/GenBank/DDBJ databases">
        <authorList>
            <person name="Grouzdev D.S."/>
            <person name="Krutkina M.S."/>
        </authorList>
    </citation>
    <scope>NUCLEOTIDE SEQUENCE [LARGE SCALE GENOMIC DNA]</scope>
    <source>
        <strain evidence="7">4-11</strain>
    </source>
</reference>
<accession>A0A372MKG8</accession>
<comment type="similarity">
    <text evidence="5">Belongs to the 4-toluene sulfonate uptake permease (TSUP) (TC 2.A.102) family.</text>
</comment>
<dbReference type="Proteomes" id="UP000264002">
    <property type="component" value="Unassembled WGS sequence"/>
</dbReference>
<protein>
    <recommendedName>
        <fullName evidence="5">Probable membrane transporter protein</fullName>
    </recommendedName>
</protein>
<dbReference type="AlphaFoldDB" id="A0A372MKG8"/>
<evidence type="ECO:0000313" key="7">
    <source>
        <dbReference type="Proteomes" id="UP000264002"/>
    </source>
</evidence>
<evidence type="ECO:0000256" key="3">
    <source>
        <dbReference type="ARBA" id="ARBA00022989"/>
    </source>
</evidence>
<sequence length="270" mass="28134">MIALHLPIYLLPVAGLVIGILISLMGGGGGIFYVGMLTGLFAVSMDQAVSVSLATIIPTTLAASISHYRAGNVKPKIGFLLVAGGVIGVAAGSYLVTIIPLKVLKIIFGVFLLVMGAGMVISRKKKQVKEEISESEQLLEADAHGSKPISKLLIVKGSVFGLLGGLMSGMLGASGTPPILAGLYSMGLSSLEVVGTSVMVLFFIAVTGVITHSAFGTLNWLLVILLASGTITGAFLGPLLGKRIDKKALEKFYGPFFIVFIMVMAISMFF</sequence>
<gene>
    <name evidence="6" type="ORF">DYP60_01315</name>
</gene>
<dbReference type="RefSeq" id="WP_206363085.1">
    <property type="nucleotide sequence ID" value="NZ_QUWK01000001.1"/>
</dbReference>
<feature type="transmembrane region" description="Helical" evidence="5">
    <location>
        <begin position="153"/>
        <end position="173"/>
    </location>
</feature>
<comment type="subcellular location">
    <subcellularLocation>
        <location evidence="5">Cell membrane</location>
        <topology evidence="5">Multi-pass membrane protein</topology>
    </subcellularLocation>
    <subcellularLocation>
        <location evidence="1">Membrane</location>
        <topology evidence="1">Multi-pass membrane protein</topology>
    </subcellularLocation>
</comment>
<dbReference type="Pfam" id="PF01925">
    <property type="entry name" value="TauE"/>
    <property type="match status" value="1"/>
</dbReference>
<keyword evidence="3 5" id="KW-1133">Transmembrane helix</keyword>
<keyword evidence="5" id="KW-1003">Cell membrane</keyword>
<feature type="transmembrane region" description="Helical" evidence="5">
    <location>
        <begin position="103"/>
        <end position="121"/>
    </location>
</feature>
<feature type="transmembrane region" description="Helical" evidence="5">
    <location>
        <begin position="193"/>
        <end position="211"/>
    </location>
</feature>
<dbReference type="InterPro" id="IPR051598">
    <property type="entry name" value="TSUP/Inactive_protease-like"/>
</dbReference>
<evidence type="ECO:0000256" key="2">
    <source>
        <dbReference type="ARBA" id="ARBA00022692"/>
    </source>
</evidence>
<evidence type="ECO:0000313" key="6">
    <source>
        <dbReference type="EMBL" id="RFU96234.1"/>
    </source>
</evidence>
<evidence type="ECO:0000256" key="1">
    <source>
        <dbReference type="ARBA" id="ARBA00004141"/>
    </source>
</evidence>
<evidence type="ECO:0000256" key="5">
    <source>
        <dbReference type="RuleBase" id="RU363041"/>
    </source>
</evidence>
<dbReference type="EMBL" id="QUWK01000001">
    <property type="protein sequence ID" value="RFU96234.1"/>
    <property type="molecule type" value="Genomic_DNA"/>
</dbReference>
<dbReference type="GO" id="GO:0005886">
    <property type="term" value="C:plasma membrane"/>
    <property type="evidence" value="ECO:0007669"/>
    <property type="project" value="UniProtKB-SubCell"/>
</dbReference>
<feature type="transmembrane region" description="Helical" evidence="5">
    <location>
        <begin position="252"/>
        <end position="269"/>
    </location>
</feature>
<dbReference type="PANTHER" id="PTHR43701:SF2">
    <property type="entry name" value="MEMBRANE TRANSPORTER PROTEIN YJNA-RELATED"/>
    <property type="match status" value="1"/>
</dbReference>
<name>A0A372MKG8_9SPIR</name>
<keyword evidence="7" id="KW-1185">Reference proteome</keyword>